<dbReference type="UniPathway" id="UPA00148"/>
<dbReference type="NCBIfam" id="TIGR01467">
    <property type="entry name" value="cobI_cbiL"/>
    <property type="match status" value="1"/>
</dbReference>
<dbReference type="GO" id="GO:0030788">
    <property type="term" value="F:precorrin-2 C20-methyltransferase activity"/>
    <property type="evidence" value="ECO:0007669"/>
    <property type="project" value="InterPro"/>
</dbReference>
<feature type="domain" description="Tetrapyrrole methylase" evidence="8">
    <location>
        <begin position="8"/>
        <end position="215"/>
    </location>
</feature>
<dbReference type="PIRSF" id="PIRSF036427">
    <property type="entry name" value="Precrrn-2_mtase"/>
    <property type="match status" value="1"/>
</dbReference>
<dbReference type="Pfam" id="PF00590">
    <property type="entry name" value="TP_methylase"/>
    <property type="match status" value="1"/>
</dbReference>
<dbReference type="InterPro" id="IPR000878">
    <property type="entry name" value="4pyrrol_Mease"/>
</dbReference>
<dbReference type="GO" id="GO:0009236">
    <property type="term" value="P:cobalamin biosynthetic process"/>
    <property type="evidence" value="ECO:0007669"/>
    <property type="project" value="UniProtKB-UniRule"/>
</dbReference>
<sequence length="236" mass="26239">MNMETKGRLYGIGVGPGDPELLTLKALRLLRAAPVVAYQSATDKESIARAIVAQYLPGNQIEVLFHLPRAFEPEKAKSIYDKEIEPIANHLAAGRDVVVLCEGDPFFYGSFMYVFTRLCDQYETEVVPGVSSLMACPVALGVPFTYYTDILTVLPAPLPAEELTTHLLMTDAAAIMKLGRHFTKVRDILHKLGLASRARYIERASTSQQRIIPLDEVDPDEVPYFSMIVIPTKNRL</sequence>
<name>A0A2R5FF28_NOSCO</name>
<dbReference type="PANTHER" id="PTHR43467:SF2">
    <property type="entry name" value="COBALT-PRECORRIN-2 C(20)-METHYLTRANSFERASE"/>
    <property type="match status" value="1"/>
</dbReference>
<dbReference type="EMBL" id="BDUD01000001">
    <property type="protein sequence ID" value="GBG16625.1"/>
    <property type="molecule type" value="Genomic_DNA"/>
</dbReference>
<dbReference type="PANTHER" id="PTHR43467">
    <property type="entry name" value="COBALT-PRECORRIN-2 C(20)-METHYLTRANSFERASE"/>
    <property type="match status" value="1"/>
</dbReference>
<evidence type="ECO:0000256" key="2">
    <source>
        <dbReference type="ARBA" id="ARBA00005879"/>
    </source>
</evidence>
<gene>
    <name evidence="9" type="ORF">NIES4072_02710</name>
</gene>
<dbReference type="SUPFAM" id="SSF53790">
    <property type="entry name" value="Tetrapyrrole methylase"/>
    <property type="match status" value="1"/>
</dbReference>
<proteinExistence type="inferred from homology"/>
<evidence type="ECO:0000313" key="9">
    <source>
        <dbReference type="EMBL" id="GBG16625.1"/>
    </source>
</evidence>
<comment type="caution">
    <text evidence="9">The sequence shown here is derived from an EMBL/GenBank/DDBJ whole genome shotgun (WGS) entry which is preliminary data.</text>
</comment>
<keyword evidence="3" id="KW-0169">Cobalamin biosynthesis</keyword>
<keyword evidence="5 9" id="KW-0808">Transferase</keyword>
<evidence type="ECO:0000256" key="7">
    <source>
        <dbReference type="PIRNR" id="PIRNR036427"/>
    </source>
</evidence>
<dbReference type="InterPro" id="IPR035996">
    <property type="entry name" value="4pyrrol_Methylase_sf"/>
</dbReference>
<comment type="similarity">
    <text evidence="2 7">Belongs to the precorrin methyltransferase family.</text>
</comment>
<dbReference type="CDD" id="cd11645">
    <property type="entry name" value="Precorrin_2_C20_MT"/>
    <property type="match status" value="1"/>
</dbReference>
<comment type="pathway">
    <text evidence="1">Cofactor biosynthesis; adenosylcobalamin biosynthesis.</text>
</comment>
<evidence type="ECO:0000313" key="10">
    <source>
        <dbReference type="Proteomes" id="UP000245124"/>
    </source>
</evidence>
<dbReference type="GO" id="GO:0032259">
    <property type="term" value="P:methylation"/>
    <property type="evidence" value="ECO:0007669"/>
    <property type="project" value="UniProtKB-KW"/>
</dbReference>
<dbReference type="InterPro" id="IPR014776">
    <property type="entry name" value="4pyrrole_Mease_sub2"/>
</dbReference>
<reference evidence="9 10" key="1">
    <citation type="submission" date="2017-06" db="EMBL/GenBank/DDBJ databases">
        <title>Genome sequencing of cyanobaciteial culture collection at National Institute for Environmental Studies (NIES).</title>
        <authorList>
            <person name="Hirose Y."/>
            <person name="Shimura Y."/>
            <person name="Fujisawa T."/>
            <person name="Nakamura Y."/>
            <person name="Kawachi M."/>
        </authorList>
    </citation>
    <scope>NUCLEOTIDE SEQUENCE [LARGE SCALE GENOMIC DNA]</scope>
    <source>
        <strain evidence="9 10">NIES-4072</strain>
    </source>
</reference>
<keyword evidence="4 9" id="KW-0489">Methyltransferase</keyword>
<evidence type="ECO:0000256" key="4">
    <source>
        <dbReference type="ARBA" id="ARBA00022603"/>
    </source>
</evidence>
<evidence type="ECO:0000256" key="3">
    <source>
        <dbReference type="ARBA" id="ARBA00022573"/>
    </source>
</evidence>
<protein>
    <submittedName>
        <fullName evidence="9">Precorrin-2 C20-methyltransferase</fullName>
    </submittedName>
</protein>
<evidence type="ECO:0000256" key="5">
    <source>
        <dbReference type="ARBA" id="ARBA00022679"/>
    </source>
</evidence>
<dbReference type="Gene3D" id="3.40.1010.10">
    <property type="entry name" value="Cobalt-precorrin-4 Transmethylase, Domain 1"/>
    <property type="match status" value="1"/>
</dbReference>
<dbReference type="AlphaFoldDB" id="A0A2R5FF28"/>
<dbReference type="Gene3D" id="3.30.950.10">
    <property type="entry name" value="Methyltransferase, Cobalt-precorrin-4 Transmethylase, Domain 2"/>
    <property type="match status" value="1"/>
</dbReference>
<organism evidence="9 10">
    <name type="scientific">Nostoc commune NIES-4072</name>
    <dbReference type="NCBI Taxonomy" id="2005467"/>
    <lineage>
        <taxon>Bacteria</taxon>
        <taxon>Bacillati</taxon>
        <taxon>Cyanobacteriota</taxon>
        <taxon>Cyanophyceae</taxon>
        <taxon>Nostocales</taxon>
        <taxon>Nostocaceae</taxon>
        <taxon>Nostoc</taxon>
    </lineage>
</organism>
<dbReference type="NCBIfam" id="NF004647">
    <property type="entry name" value="PRK05990.1"/>
    <property type="match status" value="1"/>
</dbReference>
<keyword evidence="6" id="KW-0949">S-adenosyl-L-methionine</keyword>
<accession>A0A2R5FF28</accession>
<evidence type="ECO:0000256" key="6">
    <source>
        <dbReference type="ARBA" id="ARBA00022691"/>
    </source>
</evidence>
<evidence type="ECO:0000259" key="8">
    <source>
        <dbReference type="Pfam" id="PF00590"/>
    </source>
</evidence>
<dbReference type="InterPro" id="IPR014777">
    <property type="entry name" value="4pyrrole_Mease_sub1"/>
</dbReference>
<dbReference type="Proteomes" id="UP000245124">
    <property type="component" value="Unassembled WGS sequence"/>
</dbReference>
<keyword evidence="10" id="KW-1185">Reference proteome</keyword>
<dbReference type="InterPro" id="IPR006364">
    <property type="entry name" value="CobI/CbiL/CobIJ_dom"/>
</dbReference>
<dbReference type="InterPro" id="IPR012382">
    <property type="entry name" value="CobI/CbiL"/>
</dbReference>
<evidence type="ECO:0000256" key="1">
    <source>
        <dbReference type="ARBA" id="ARBA00004953"/>
    </source>
</evidence>